<feature type="domain" description="DEAD-box RNA helicase Q" evidence="13">
    <location>
        <begin position="1"/>
        <end position="29"/>
    </location>
</feature>
<dbReference type="SMART" id="SM00490">
    <property type="entry name" value="HELICc"/>
    <property type="match status" value="1"/>
</dbReference>
<organism evidence="14 15">
    <name type="scientific">Levilinea saccharolytica</name>
    <dbReference type="NCBI Taxonomy" id="229921"/>
    <lineage>
        <taxon>Bacteria</taxon>
        <taxon>Bacillati</taxon>
        <taxon>Chloroflexota</taxon>
        <taxon>Anaerolineae</taxon>
        <taxon>Anaerolineales</taxon>
        <taxon>Anaerolineaceae</taxon>
        <taxon>Levilinea</taxon>
    </lineage>
</organism>
<evidence type="ECO:0000256" key="2">
    <source>
        <dbReference type="ARBA" id="ARBA00022490"/>
    </source>
</evidence>
<dbReference type="PROSITE" id="PS51192">
    <property type="entry name" value="HELICASE_ATP_BIND_1"/>
    <property type="match status" value="1"/>
</dbReference>
<dbReference type="SUPFAM" id="SSF52540">
    <property type="entry name" value="P-loop containing nucleoside triphosphate hydrolases"/>
    <property type="match status" value="1"/>
</dbReference>
<dbReference type="FunFam" id="3.40.50.300:FF:000108">
    <property type="entry name" value="ATP-dependent RNA helicase RhlE"/>
    <property type="match status" value="1"/>
</dbReference>
<evidence type="ECO:0000256" key="9">
    <source>
        <dbReference type="PROSITE-ProRule" id="PRU00552"/>
    </source>
</evidence>
<accession>A0A0P6Y1X9</accession>
<dbReference type="Pfam" id="PF00270">
    <property type="entry name" value="DEAD"/>
    <property type="match status" value="1"/>
</dbReference>
<dbReference type="OrthoDB" id="9805696at2"/>
<keyword evidence="6" id="KW-0067">ATP-binding</keyword>
<dbReference type="SMART" id="SM00487">
    <property type="entry name" value="DEXDc"/>
    <property type="match status" value="1"/>
</dbReference>
<dbReference type="EMBL" id="LGCM01000065">
    <property type="protein sequence ID" value="KPL75632.1"/>
    <property type="molecule type" value="Genomic_DNA"/>
</dbReference>
<keyword evidence="5 14" id="KW-0347">Helicase</keyword>
<dbReference type="RefSeq" id="WP_062417059.1">
    <property type="nucleotide sequence ID" value="NZ_DF967974.1"/>
</dbReference>
<dbReference type="InterPro" id="IPR014014">
    <property type="entry name" value="RNA_helicase_DEAD_Q_motif"/>
</dbReference>
<evidence type="ECO:0000256" key="7">
    <source>
        <dbReference type="ARBA" id="ARBA00038437"/>
    </source>
</evidence>
<dbReference type="InterPro" id="IPR050079">
    <property type="entry name" value="DEAD_box_RNA_helicase"/>
</dbReference>
<name>A0A0P6Y1X9_9CHLR</name>
<dbReference type="PROSITE" id="PS51195">
    <property type="entry name" value="Q_MOTIF"/>
    <property type="match status" value="1"/>
</dbReference>
<feature type="compositionally biased region" description="Basic residues" evidence="10">
    <location>
        <begin position="388"/>
        <end position="398"/>
    </location>
</feature>
<evidence type="ECO:0000256" key="4">
    <source>
        <dbReference type="ARBA" id="ARBA00022801"/>
    </source>
</evidence>
<evidence type="ECO:0000256" key="8">
    <source>
        <dbReference type="ARBA" id="ARBA00047984"/>
    </source>
</evidence>
<dbReference type="EC" id="3.6.4.13" evidence="1"/>
<keyword evidence="3" id="KW-0547">Nucleotide-binding</keyword>
<dbReference type="InterPro" id="IPR044742">
    <property type="entry name" value="DEAD/DEAH_RhlB"/>
</dbReference>
<feature type="region of interest" description="Disordered" evidence="10">
    <location>
        <begin position="380"/>
        <end position="410"/>
    </location>
</feature>
<dbReference type="GO" id="GO:0003723">
    <property type="term" value="F:RNA binding"/>
    <property type="evidence" value="ECO:0007669"/>
    <property type="project" value="UniProtKB-ARBA"/>
</dbReference>
<protein>
    <recommendedName>
        <fullName evidence="1">RNA helicase</fullName>
        <ecNumber evidence="1">3.6.4.13</ecNumber>
    </recommendedName>
</protein>
<dbReference type="PATRIC" id="fig|229921.5.peg.116"/>
<evidence type="ECO:0000313" key="14">
    <source>
        <dbReference type="EMBL" id="KPL75632.1"/>
    </source>
</evidence>
<keyword evidence="15" id="KW-1185">Reference proteome</keyword>
<evidence type="ECO:0000256" key="6">
    <source>
        <dbReference type="ARBA" id="ARBA00022840"/>
    </source>
</evidence>
<dbReference type="Pfam" id="PF00271">
    <property type="entry name" value="Helicase_C"/>
    <property type="match status" value="1"/>
</dbReference>
<evidence type="ECO:0000259" key="12">
    <source>
        <dbReference type="PROSITE" id="PS51194"/>
    </source>
</evidence>
<dbReference type="AlphaFoldDB" id="A0A0P6Y1X9"/>
<dbReference type="GO" id="GO:0016787">
    <property type="term" value="F:hydrolase activity"/>
    <property type="evidence" value="ECO:0007669"/>
    <property type="project" value="UniProtKB-KW"/>
</dbReference>
<evidence type="ECO:0000256" key="1">
    <source>
        <dbReference type="ARBA" id="ARBA00012552"/>
    </source>
</evidence>
<dbReference type="PANTHER" id="PTHR47959">
    <property type="entry name" value="ATP-DEPENDENT RNA HELICASE RHLE-RELATED"/>
    <property type="match status" value="1"/>
</dbReference>
<feature type="short sequence motif" description="Q motif" evidence="9">
    <location>
        <begin position="1"/>
        <end position="29"/>
    </location>
</feature>
<evidence type="ECO:0000313" key="15">
    <source>
        <dbReference type="Proteomes" id="UP000050501"/>
    </source>
</evidence>
<dbReference type="InterPro" id="IPR027417">
    <property type="entry name" value="P-loop_NTPase"/>
</dbReference>
<gene>
    <name evidence="14" type="ORF">ADN01_17470</name>
</gene>
<dbReference type="GO" id="GO:0005524">
    <property type="term" value="F:ATP binding"/>
    <property type="evidence" value="ECO:0007669"/>
    <property type="project" value="UniProtKB-KW"/>
</dbReference>
<feature type="domain" description="Helicase C-terminal" evidence="12">
    <location>
        <begin position="229"/>
        <end position="373"/>
    </location>
</feature>
<proteinExistence type="inferred from homology"/>
<dbReference type="PANTHER" id="PTHR47959:SF13">
    <property type="entry name" value="ATP-DEPENDENT RNA HELICASE RHLE"/>
    <property type="match status" value="1"/>
</dbReference>
<comment type="caution">
    <text evidence="14">The sequence shown here is derived from an EMBL/GenBank/DDBJ whole genome shotgun (WGS) entry which is preliminary data.</text>
</comment>
<dbReference type="InterPro" id="IPR014001">
    <property type="entry name" value="Helicase_ATP-bd"/>
</dbReference>
<evidence type="ECO:0000259" key="13">
    <source>
        <dbReference type="PROSITE" id="PS51195"/>
    </source>
</evidence>
<sequence length="410" mass="44377">MNFEAFSLHPQIHAGITQAGYITPTPIQSQAIPPILAGKDVLGLAQTGTGKTAAFGLPILQRLLRGPRGRLRALILSPTRELAEQTHAAITALGRQTGLRSVTIYGGVGAQPQIRALKSGVEIVVACPGRLLDLMAQKAVDLRSVEILVVDEADQMFDMGFMPSIRRILAALPAQRQTLLFSATMPSEIRSFATDLLKDPVTVEVNITRPIETIRHAVYPVDSTQKSEMLLGLLAGVDAGQVLVFTRTKYRARKVAGQLTRAGLSATALHGNLSQSQRQTALDGFRTGKVRILVATDIAARGIDISRISHVINYDIPDTVEAYTHRIGRTGRMAARGTAYTLITSEDSQMVRSIERALGKPLERQKLAGFETVAVMPEVKPSLPPTRTHIHAAGRRAPRPAARAQARRTP</sequence>
<reference evidence="14 15" key="1">
    <citation type="submission" date="2015-07" db="EMBL/GenBank/DDBJ databases">
        <title>Genome sequence of Levilinea saccharolytica DSM 16555.</title>
        <authorList>
            <person name="Hemp J."/>
            <person name="Ward L.M."/>
            <person name="Pace L.A."/>
            <person name="Fischer W.W."/>
        </authorList>
    </citation>
    <scope>NUCLEOTIDE SEQUENCE [LARGE SCALE GENOMIC DNA]</scope>
    <source>
        <strain evidence="14 15">KIBI-1</strain>
    </source>
</reference>
<dbReference type="PROSITE" id="PS51194">
    <property type="entry name" value="HELICASE_CTER"/>
    <property type="match status" value="1"/>
</dbReference>
<evidence type="ECO:0000256" key="10">
    <source>
        <dbReference type="SAM" id="MobiDB-lite"/>
    </source>
</evidence>
<dbReference type="STRING" id="229921.ADN01_17470"/>
<dbReference type="CDD" id="cd00268">
    <property type="entry name" value="DEADc"/>
    <property type="match status" value="1"/>
</dbReference>
<dbReference type="Gene3D" id="3.40.50.300">
    <property type="entry name" value="P-loop containing nucleotide triphosphate hydrolases"/>
    <property type="match status" value="2"/>
</dbReference>
<dbReference type="GO" id="GO:0003724">
    <property type="term" value="F:RNA helicase activity"/>
    <property type="evidence" value="ECO:0007669"/>
    <property type="project" value="UniProtKB-EC"/>
</dbReference>
<dbReference type="Proteomes" id="UP000050501">
    <property type="component" value="Unassembled WGS sequence"/>
</dbReference>
<feature type="domain" description="Helicase ATP-binding" evidence="11">
    <location>
        <begin position="32"/>
        <end position="203"/>
    </location>
</feature>
<keyword evidence="4" id="KW-0378">Hydrolase</keyword>
<dbReference type="CDD" id="cd18787">
    <property type="entry name" value="SF2_C_DEAD"/>
    <property type="match status" value="1"/>
</dbReference>
<comment type="similarity">
    <text evidence="7">Belongs to the DEAD box helicase family.</text>
</comment>
<dbReference type="GO" id="GO:0005829">
    <property type="term" value="C:cytosol"/>
    <property type="evidence" value="ECO:0007669"/>
    <property type="project" value="TreeGrafter"/>
</dbReference>
<keyword evidence="2" id="KW-0963">Cytoplasm</keyword>
<evidence type="ECO:0000256" key="3">
    <source>
        <dbReference type="ARBA" id="ARBA00022741"/>
    </source>
</evidence>
<dbReference type="InterPro" id="IPR011545">
    <property type="entry name" value="DEAD/DEAH_box_helicase_dom"/>
</dbReference>
<evidence type="ECO:0000259" key="11">
    <source>
        <dbReference type="PROSITE" id="PS51192"/>
    </source>
</evidence>
<evidence type="ECO:0000256" key="5">
    <source>
        <dbReference type="ARBA" id="ARBA00022806"/>
    </source>
</evidence>
<comment type="catalytic activity">
    <reaction evidence="8">
        <text>ATP + H2O = ADP + phosphate + H(+)</text>
        <dbReference type="Rhea" id="RHEA:13065"/>
        <dbReference type="ChEBI" id="CHEBI:15377"/>
        <dbReference type="ChEBI" id="CHEBI:15378"/>
        <dbReference type="ChEBI" id="CHEBI:30616"/>
        <dbReference type="ChEBI" id="CHEBI:43474"/>
        <dbReference type="ChEBI" id="CHEBI:456216"/>
        <dbReference type="EC" id="3.6.4.13"/>
    </reaction>
</comment>
<dbReference type="InterPro" id="IPR001650">
    <property type="entry name" value="Helicase_C-like"/>
</dbReference>